<dbReference type="InterPro" id="IPR050383">
    <property type="entry name" value="GlyoxalaseI/FosfomycinResist"/>
</dbReference>
<dbReference type="CDD" id="cd07253">
    <property type="entry name" value="GLOD5"/>
    <property type="match status" value="1"/>
</dbReference>
<comment type="caution">
    <text evidence="2">The sequence shown here is derived from an EMBL/GenBank/DDBJ whole genome shotgun (WGS) entry which is preliminary data.</text>
</comment>
<dbReference type="Gene3D" id="3.10.180.10">
    <property type="entry name" value="2,3-Dihydroxybiphenyl 1,2-Dioxygenase, domain 1"/>
    <property type="match status" value="1"/>
</dbReference>
<protein>
    <submittedName>
        <fullName evidence="2">VOC family protein</fullName>
    </submittedName>
</protein>
<dbReference type="PANTHER" id="PTHR21366:SF14">
    <property type="entry name" value="GLYOXALASE DOMAIN-CONTAINING PROTEIN 5"/>
    <property type="match status" value="1"/>
</dbReference>
<feature type="domain" description="VOC" evidence="1">
    <location>
        <begin position="5"/>
        <end position="125"/>
    </location>
</feature>
<dbReference type="Proteomes" id="UP001597260">
    <property type="component" value="Unassembled WGS sequence"/>
</dbReference>
<dbReference type="PANTHER" id="PTHR21366">
    <property type="entry name" value="GLYOXALASE FAMILY PROTEIN"/>
    <property type="match status" value="1"/>
</dbReference>
<evidence type="ECO:0000313" key="3">
    <source>
        <dbReference type="Proteomes" id="UP001597260"/>
    </source>
</evidence>
<evidence type="ECO:0000259" key="1">
    <source>
        <dbReference type="PROSITE" id="PS51819"/>
    </source>
</evidence>
<dbReference type="SUPFAM" id="SSF54593">
    <property type="entry name" value="Glyoxalase/Bleomycin resistance protein/Dihydroxybiphenyl dioxygenase"/>
    <property type="match status" value="1"/>
</dbReference>
<keyword evidence="3" id="KW-1185">Reference proteome</keyword>
<dbReference type="InterPro" id="IPR037523">
    <property type="entry name" value="VOC_core"/>
</dbReference>
<dbReference type="EMBL" id="JBHTMP010000025">
    <property type="protein sequence ID" value="MFD1322897.1"/>
    <property type="molecule type" value="Genomic_DNA"/>
</dbReference>
<evidence type="ECO:0000313" key="2">
    <source>
        <dbReference type="EMBL" id="MFD1322897.1"/>
    </source>
</evidence>
<dbReference type="InterPro" id="IPR004360">
    <property type="entry name" value="Glyas_Fos-R_dOase_dom"/>
</dbReference>
<sequence>MRISHLDHLVLTVADLDRTVDFYTRVLGMRATSFGDDRRALRFGNQKINLHQVGHEFTPRASRPTAGSGDLCFIATVPLAQVLAHLAGEGVPIESGPVRRSGATGPIDSVYVRDPDRNLIEIAVPSNSGSLPG</sequence>
<dbReference type="InterPro" id="IPR029068">
    <property type="entry name" value="Glyas_Bleomycin-R_OHBP_Dase"/>
</dbReference>
<gene>
    <name evidence="2" type="ORF">ACFQ4H_17535</name>
</gene>
<dbReference type="PROSITE" id="PS51819">
    <property type="entry name" value="VOC"/>
    <property type="match status" value="1"/>
</dbReference>
<dbReference type="RefSeq" id="WP_377572051.1">
    <property type="nucleotide sequence ID" value="NZ_JBHTMP010000025.1"/>
</dbReference>
<reference evidence="3" key="1">
    <citation type="journal article" date="2019" name="Int. J. Syst. Evol. Microbiol.">
        <title>The Global Catalogue of Microorganisms (GCM) 10K type strain sequencing project: providing services to taxonomists for standard genome sequencing and annotation.</title>
        <authorList>
            <consortium name="The Broad Institute Genomics Platform"/>
            <consortium name="The Broad Institute Genome Sequencing Center for Infectious Disease"/>
            <person name="Wu L."/>
            <person name="Ma J."/>
        </authorList>
    </citation>
    <scope>NUCLEOTIDE SEQUENCE [LARGE SCALE GENOMIC DNA]</scope>
    <source>
        <strain evidence="3">JCM 31037</strain>
    </source>
</reference>
<name>A0ABW3YEK5_9ACTN</name>
<accession>A0ABW3YEK5</accession>
<proteinExistence type="predicted"/>
<dbReference type="Pfam" id="PF00903">
    <property type="entry name" value="Glyoxalase"/>
    <property type="match status" value="1"/>
</dbReference>
<organism evidence="2 3">
    <name type="scientific">Micromonospora sonneratiae</name>
    <dbReference type="NCBI Taxonomy" id="1184706"/>
    <lineage>
        <taxon>Bacteria</taxon>
        <taxon>Bacillati</taxon>
        <taxon>Actinomycetota</taxon>
        <taxon>Actinomycetes</taxon>
        <taxon>Micromonosporales</taxon>
        <taxon>Micromonosporaceae</taxon>
        <taxon>Micromonospora</taxon>
    </lineage>
</organism>